<dbReference type="Proteomes" id="UP000255425">
    <property type="component" value="Unassembled WGS sequence"/>
</dbReference>
<reference evidence="1 2" key="1">
    <citation type="submission" date="2018-06" db="EMBL/GenBank/DDBJ databases">
        <authorList>
            <consortium name="Pathogen Informatics"/>
            <person name="Doyle S."/>
        </authorList>
    </citation>
    <scope>NUCLEOTIDE SEQUENCE [LARGE SCALE GENOMIC DNA]</scope>
    <source>
        <strain evidence="1 2">NCTC11807</strain>
    </source>
</reference>
<proteinExistence type="predicted"/>
<sequence length="29" mass="3389">MSMIKTNIINYWNARAASFAQNKKEELES</sequence>
<organism evidence="1 2">
    <name type="scientific">Staphylococcus saccharolyticus</name>
    <dbReference type="NCBI Taxonomy" id="33028"/>
    <lineage>
        <taxon>Bacteria</taxon>
        <taxon>Bacillati</taxon>
        <taxon>Bacillota</taxon>
        <taxon>Bacilli</taxon>
        <taxon>Bacillales</taxon>
        <taxon>Staphylococcaceae</taxon>
        <taxon>Staphylococcus</taxon>
    </lineage>
</organism>
<name>A0A380H190_9STAP</name>
<keyword evidence="2" id="KW-1185">Reference proteome</keyword>
<dbReference type="EMBL" id="UHDZ01000001">
    <property type="protein sequence ID" value="SUM68809.1"/>
    <property type="molecule type" value="Genomic_DNA"/>
</dbReference>
<accession>A0A380H190</accession>
<gene>
    <name evidence="1" type="ORF">NCTC11807_00645</name>
</gene>
<evidence type="ECO:0000313" key="2">
    <source>
        <dbReference type="Proteomes" id="UP000255425"/>
    </source>
</evidence>
<protein>
    <submittedName>
        <fullName evidence="1">Uncharacterized protein</fullName>
    </submittedName>
</protein>
<evidence type="ECO:0000313" key="1">
    <source>
        <dbReference type="EMBL" id="SUM68809.1"/>
    </source>
</evidence>
<dbReference type="AlphaFoldDB" id="A0A380H190"/>